<dbReference type="InterPro" id="IPR024654">
    <property type="entry name" value="Calcineurin-like_PHP_lpxH"/>
</dbReference>
<dbReference type="Gene3D" id="3.60.21.10">
    <property type="match status" value="1"/>
</dbReference>
<feature type="domain" description="Calcineurin-like phosphoesterase" evidence="3">
    <location>
        <begin position="13"/>
        <end position="166"/>
    </location>
</feature>
<dbReference type="GO" id="GO:0016787">
    <property type="term" value="F:hydrolase activity"/>
    <property type="evidence" value="ECO:0007669"/>
    <property type="project" value="UniProtKB-UniRule"/>
</dbReference>
<accession>A0A9D1Q7K1</accession>
<comment type="similarity">
    <text evidence="1 2">Belongs to the metallophosphoesterase superfamily. YfcE family.</text>
</comment>
<dbReference type="EMBL" id="DXHP01000192">
    <property type="protein sequence ID" value="HIW07393.1"/>
    <property type="molecule type" value="Genomic_DNA"/>
</dbReference>
<dbReference type="GO" id="GO:0046872">
    <property type="term" value="F:metal ion binding"/>
    <property type="evidence" value="ECO:0007669"/>
    <property type="project" value="UniProtKB-KW"/>
</dbReference>
<reference evidence="4" key="1">
    <citation type="journal article" date="2021" name="PeerJ">
        <title>Extensive microbial diversity within the chicken gut microbiome revealed by metagenomics and culture.</title>
        <authorList>
            <person name="Gilroy R."/>
            <person name="Ravi A."/>
            <person name="Getino M."/>
            <person name="Pursley I."/>
            <person name="Horton D.L."/>
            <person name="Alikhan N.F."/>
            <person name="Baker D."/>
            <person name="Gharbi K."/>
            <person name="Hall N."/>
            <person name="Watson M."/>
            <person name="Adriaenssens E.M."/>
            <person name="Foster-Nyarko E."/>
            <person name="Jarju S."/>
            <person name="Secka A."/>
            <person name="Antonio M."/>
            <person name="Oren A."/>
            <person name="Chaudhuri R.R."/>
            <person name="La Ragione R."/>
            <person name="Hildebrand F."/>
            <person name="Pallen M.J."/>
        </authorList>
    </citation>
    <scope>NUCLEOTIDE SEQUENCE</scope>
    <source>
        <strain evidence="4">CHK160-9182</strain>
    </source>
</reference>
<keyword evidence="2" id="KW-0479">Metal-binding</keyword>
<dbReference type="AlphaFoldDB" id="A0A9D1Q7K1"/>
<gene>
    <name evidence="4" type="ORF">H9889_08755</name>
</gene>
<dbReference type="Pfam" id="PF12850">
    <property type="entry name" value="Metallophos_2"/>
    <property type="match status" value="1"/>
</dbReference>
<reference evidence="4" key="2">
    <citation type="submission" date="2021-04" db="EMBL/GenBank/DDBJ databases">
        <authorList>
            <person name="Gilroy R."/>
        </authorList>
    </citation>
    <scope>NUCLEOTIDE SEQUENCE</scope>
    <source>
        <strain evidence="4">CHK160-9182</strain>
    </source>
</reference>
<protein>
    <recommendedName>
        <fullName evidence="2">Phosphoesterase</fullName>
        <ecNumber evidence="2">3.1.4.-</ecNumber>
    </recommendedName>
</protein>
<evidence type="ECO:0000256" key="1">
    <source>
        <dbReference type="ARBA" id="ARBA00008950"/>
    </source>
</evidence>
<evidence type="ECO:0000313" key="4">
    <source>
        <dbReference type="EMBL" id="HIW07393.1"/>
    </source>
</evidence>
<evidence type="ECO:0000259" key="3">
    <source>
        <dbReference type="Pfam" id="PF12850"/>
    </source>
</evidence>
<name>A0A9D1Q7K1_9GAMM</name>
<dbReference type="InterPro" id="IPR029052">
    <property type="entry name" value="Metallo-depent_PP-like"/>
</dbReference>
<dbReference type="Proteomes" id="UP000823934">
    <property type="component" value="Unassembled WGS sequence"/>
</dbReference>
<evidence type="ECO:0000256" key="2">
    <source>
        <dbReference type="RuleBase" id="RU362039"/>
    </source>
</evidence>
<dbReference type="EC" id="3.1.4.-" evidence="2"/>
<evidence type="ECO:0000313" key="5">
    <source>
        <dbReference type="Proteomes" id="UP000823934"/>
    </source>
</evidence>
<dbReference type="PANTHER" id="PTHR11124">
    <property type="entry name" value="VACUOLAR SORTING PROTEIN VPS29"/>
    <property type="match status" value="1"/>
</dbReference>
<comment type="cofactor">
    <cofactor evidence="2">
        <name>a divalent metal cation</name>
        <dbReference type="ChEBI" id="CHEBI:60240"/>
    </cofactor>
</comment>
<sequence length="185" mass="20757">MITKDYQDQKGGKILILSDSHGDVTTMIDIVAFWQKAIDVVLFLGDGAEELLEVAYIFAELPFFAVTGNNDAVIAPNSRVNFPLEQTLTLFGHRFYLTHGHIAPYAAVKAEVLTRAKKASASVALYGHLHIPEVYIDDNMRRFNPGSIAYPRGNSEPSYLILTINQDYLEYQFFNAKSHQKIEGM</sequence>
<dbReference type="InterPro" id="IPR000979">
    <property type="entry name" value="Phosphodiesterase_MJ0936/Vps29"/>
</dbReference>
<comment type="caution">
    <text evidence="4">The sequence shown here is derived from an EMBL/GenBank/DDBJ whole genome shotgun (WGS) entry which is preliminary data.</text>
</comment>
<dbReference type="NCBIfam" id="TIGR00040">
    <property type="entry name" value="yfcE"/>
    <property type="match status" value="1"/>
</dbReference>
<organism evidence="4 5">
    <name type="scientific">Candidatus Ignatzschineria merdigallinarum</name>
    <dbReference type="NCBI Taxonomy" id="2838621"/>
    <lineage>
        <taxon>Bacteria</taxon>
        <taxon>Pseudomonadati</taxon>
        <taxon>Pseudomonadota</taxon>
        <taxon>Gammaproteobacteria</taxon>
        <taxon>Cardiobacteriales</taxon>
        <taxon>Ignatzschineriaceae</taxon>
        <taxon>Ignatzschineria</taxon>
    </lineage>
</organism>
<proteinExistence type="inferred from homology"/>
<dbReference type="SUPFAM" id="SSF56300">
    <property type="entry name" value="Metallo-dependent phosphatases"/>
    <property type="match status" value="1"/>
</dbReference>